<keyword evidence="1" id="KW-1133">Transmembrane helix</keyword>
<proteinExistence type="predicted"/>
<protein>
    <submittedName>
        <fullName evidence="2">Uncharacterized protein</fullName>
    </submittedName>
</protein>
<evidence type="ECO:0000313" key="2">
    <source>
        <dbReference type="EMBL" id="MBX38899.1"/>
    </source>
</evidence>
<evidence type="ECO:0000256" key="1">
    <source>
        <dbReference type="SAM" id="Phobius"/>
    </source>
</evidence>
<dbReference type="AlphaFoldDB" id="A0A2P2N8T7"/>
<reference evidence="2" key="1">
    <citation type="submission" date="2018-02" db="EMBL/GenBank/DDBJ databases">
        <title>Rhizophora mucronata_Transcriptome.</title>
        <authorList>
            <person name="Meera S.P."/>
            <person name="Sreeshan A."/>
            <person name="Augustine A."/>
        </authorList>
    </citation>
    <scope>NUCLEOTIDE SEQUENCE</scope>
    <source>
        <tissue evidence="2">Leaf</tissue>
    </source>
</reference>
<keyword evidence="1" id="KW-0812">Transmembrane</keyword>
<sequence length="41" mass="4731">MNGIRYGEEYFFQTGKLYKHLKIIGLVLCKLFATIPLLLGK</sequence>
<name>A0A2P2N8T7_RHIMU</name>
<feature type="transmembrane region" description="Helical" evidence="1">
    <location>
        <begin position="21"/>
        <end position="39"/>
    </location>
</feature>
<organism evidence="2">
    <name type="scientific">Rhizophora mucronata</name>
    <name type="common">Asiatic mangrove</name>
    <dbReference type="NCBI Taxonomy" id="61149"/>
    <lineage>
        <taxon>Eukaryota</taxon>
        <taxon>Viridiplantae</taxon>
        <taxon>Streptophyta</taxon>
        <taxon>Embryophyta</taxon>
        <taxon>Tracheophyta</taxon>
        <taxon>Spermatophyta</taxon>
        <taxon>Magnoliopsida</taxon>
        <taxon>eudicotyledons</taxon>
        <taxon>Gunneridae</taxon>
        <taxon>Pentapetalae</taxon>
        <taxon>rosids</taxon>
        <taxon>fabids</taxon>
        <taxon>Malpighiales</taxon>
        <taxon>Rhizophoraceae</taxon>
        <taxon>Rhizophora</taxon>
    </lineage>
</organism>
<keyword evidence="1" id="KW-0472">Membrane</keyword>
<accession>A0A2P2N8T7</accession>
<dbReference type="EMBL" id="GGEC01058415">
    <property type="protein sequence ID" value="MBX38899.1"/>
    <property type="molecule type" value="Transcribed_RNA"/>
</dbReference>